<dbReference type="RefSeq" id="XP_064665576.1">
    <property type="nucleotide sequence ID" value="XM_064818668.1"/>
</dbReference>
<gene>
    <name evidence="1" type="ORF">N656DRAFT_832720</name>
</gene>
<name>A0AAN6QE83_9PEZI</name>
<reference evidence="1" key="2">
    <citation type="submission" date="2023-05" db="EMBL/GenBank/DDBJ databases">
        <authorList>
            <consortium name="Lawrence Berkeley National Laboratory"/>
            <person name="Steindorff A."/>
            <person name="Hensen N."/>
            <person name="Bonometti L."/>
            <person name="Westerberg I."/>
            <person name="Brannstrom I.O."/>
            <person name="Guillou S."/>
            <person name="Cros-Aarteil S."/>
            <person name="Calhoun S."/>
            <person name="Haridas S."/>
            <person name="Kuo A."/>
            <person name="Mondo S."/>
            <person name="Pangilinan J."/>
            <person name="Riley R."/>
            <person name="Labutti K."/>
            <person name="Andreopoulos B."/>
            <person name="Lipzen A."/>
            <person name="Chen C."/>
            <person name="Yanf M."/>
            <person name="Daum C."/>
            <person name="Ng V."/>
            <person name="Clum A."/>
            <person name="Ohm R."/>
            <person name="Martin F."/>
            <person name="Silar P."/>
            <person name="Natvig D."/>
            <person name="Lalanne C."/>
            <person name="Gautier V."/>
            <person name="Ament-Velasquez S.L."/>
            <person name="Kruys A."/>
            <person name="Hutchinson M.I."/>
            <person name="Powell A.J."/>
            <person name="Barry K."/>
            <person name="Miller A.N."/>
            <person name="Grigoriev I.V."/>
            <person name="Debuchy R."/>
            <person name="Gladieux P."/>
            <person name="Thoren M.H."/>
            <person name="Johannesson H."/>
        </authorList>
    </citation>
    <scope>NUCLEOTIDE SEQUENCE</scope>
    <source>
        <strain evidence="1">CBS 508.74</strain>
    </source>
</reference>
<keyword evidence="2" id="KW-1185">Reference proteome</keyword>
<organism evidence="1 2">
    <name type="scientific">Canariomyces notabilis</name>
    <dbReference type="NCBI Taxonomy" id="2074819"/>
    <lineage>
        <taxon>Eukaryota</taxon>
        <taxon>Fungi</taxon>
        <taxon>Dikarya</taxon>
        <taxon>Ascomycota</taxon>
        <taxon>Pezizomycotina</taxon>
        <taxon>Sordariomycetes</taxon>
        <taxon>Sordariomycetidae</taxon>
        <taxon>Sordariales</taxon>
        <taxon>Chaetomiaceae</taxon>
        <taxon>Canariomyces</taxon>
    </lineage>
</organism>
<dbReference type="Proteomes" id="UP001302812">
    <property type="component" value="Unassembled WGS sequence"/>
</dbReference>
<accession>A0AAN6QE83</accession>
<sequence length="256" mass="29551">MLSYCLPTHQTRHRPPKQEVITTSSSEYTGPLTLLLHCQLVKHMNSTAFELHKHLTVYLAHTEATASRLAVTPNWWPSIKPYWHKEREKYPMLARRAQSTALPILHSEYVAEVERGKPPTKEAALDRLEQLECMAYIDARLNRARFALAEIEGITASGWGACAEEDAHRRSRLWVAQHSTGCFGKRRVLVRILIQQRARDLGLETAEKSDANKWAEELRIGVLTGEIRKVDWPSQGLFEMYKRRRYGGKRLQKRRA</sequence>
<reference evidence="1" key="1">
    <citation type="journal article" date="2023" name="Mol. Phylogenet. Evol.">
        <title>Genome-scale phylogeny and comparative genomics of the fungal order Sordariales.</title>
        <authorList>
            <person name="Hensen N."/>
            <person name="Bonometti L."/>
            <person name="Westerberg I."/>
            <person name="Brannstrom I.O."/>
            <person name="Guillou S."/>
            <person name="Cros-Aarteil S."/>
            <person name="Calhoun S."/>
            <person name="Haridas S."/>
            <person name="Kuo A."/>
            <person name="Mondo S."/>
            <person name="Pangilinan J."/>
            <person name="Riley R."/>
            <person name="LaButti K."/>
            <person name="Andreopoulos B."/>
            <person name="Lipzen A."/>
            <person name="Chen C."/>
            <person name="Yan M."/>
            <person name="Daum C."/>
            <person name="Ng V."/>
            <person name="Clum A."/>
            <person name="Steindorff A."/>
            <person name="Ohm R.A."/>
            <person name="Martin F."/>
            <person name="Silar P."/>
            <person name="Natvig D.O."/>
            <person name="Lalanne C."/>
            <person name="Gautier V."/>
            <person name="Ament-Velasquez S.L."/>
            <person name="Kruys A."/>
            <person name="Hutchinson M.I."/>
            <person name="Powell A.J."/>
            <person name="Barry K."/>
            <person name="Miller A.N."/>
            <person name="Grigoriev I.V."/>
            <person name="Debuchy R."/>
            <person name="Gladieux P."/>
            <person name="Hiltunen Thoren M."/>
            <person name="Johannesson H."/>
        </authorList>
    </citation>
    <scope>NUCLEOTIDE SEQUENCE</scope>
    <source>
        <strain evidence="1">CBS 508.74</strain>
    </source>
</reference>
<dbReference type="AlphaFoldDB" id="A0AAN6QE83"/>
<dbReference type="GeneID" id="89942794"/>
<dbReference type="EMBL" id="MU853367">
    <property type="protein sequence ID" value="KAK4108006.1"/>
    <property type="molecule type" value="Genomic_DNA"/>
</dbReference>
<protein>
    <submittedName>
        <fullName evidence="1">Uncharacterized protein</fullName>
    </submittedName>
</protein>
<proteinExistence type="predicted"/>
<evidence type="ECO:0000313" key="1">
    <source>
        <dbReference type="EMBL" id="KAK4108006.1"/>
    </source>
</evidence>
<comment type="caution">
    <text evidence="1">The sequence shown here is derived from an EMBL/GenBank/DDBJ whole genome shotgun (WGS) entry which is preliminary data.</text>
</comment>
<evidence type="ECO:0000313" key="2">
    <source>
        <dbReference type="Proteomes" id="UP001302812"/>
    </source>
</evidence>